<sequence>MKAIHKYIYLIIALFIVLVAFFSINEFTKNKDAVATNDNNDFKLKPGDIVITKGPVLYGFFGHSSIAIDEDTVLQIEGPGDKPITESFESYKHRFGTGKNEWIKVYRSVKPGAGQKAANWVKRHYENSHSRYLVTLNLKSTKYTYCTKIIYQAYKYGVDQNAVSDHGLYIISPYALKDNFTKDYRLKLVKSIKN</sequence>
<protein>
    <recommendedName>
        <fullName evidence="4">Permuted papain-like amidase enzyme, YaeF/YiiX, C92 family</fullName>
    </recommendedName>
</protein>
<proteinExistence type="predicted"/>
<dbReference type="InterPro" id="IPR038765">
    <property type="entry name" value="Papain-like_cys_pep_sf"/>
</dbReference>
<dbReference type="Proteomes" id="UP000274772">
    <property type="component" value="Chromosome"/>
</dbReference>
<keyword evidence="1" id="KW-1133">Transmembrane helix</keyword>
<keyword evidence="1" id="KW-0472">Membrane</keyword>
<feature type="transmembrane region" description="Helical" evidence="1">
    <location>
        <begin position="7"/>
        <end position="24"/>
    </location>
</feature>
<dbReference type="RefSeq" id="WP_037541212.1">
    <property type="nucleotide sequence ID" value="NZ_AP018585.1"/>
</dbReference>
<dbReference type="Gene3D" id="3.90.1720.10">
    <property type="entry name" value="endopeptidase domain like (from Nostoc punctiforme)"/>
    <property type="match status" value="1"/>
</dbReference>
<dbReference type="SUPFAM" id="SSF54001">
    <property type="entry name" value="Cysteine proteinases"/>
    <property type="match status" value="1"/>
</dbReference>
<dbReference type="NCBIfam" id="NF041769">
    <property type="entry name" value="acyl_LnsA"/>
    <property type="match status" value="1"/>
</dbReference>
<keyword evidence="3" id="KW-1185">Reference proteome</keyword>
<dbReference type="InterPro" id="IPR056567">
    <property type="entry name" value="Acyl_LnsA-like"/>
</dbReference>
<accession>A0ABM7FUM6</accession>
<dbReference type="EMBL" id="AP018586">
    <property type="protein sequence ID" value="BBD93125.1"/>
    <property type="molecule type" value="Genomic_DNA"/>
</dbReference>
<evidence type="ECO:0000313" key="3">
    <source>
        <dbReference type="Proteomes" id="UP000274772"/>
    </source>
</evidence>
<evidence type="ECO:0008006" key="4">
    <source>
        <dbReference type="Google" id="ProtNLM"/>
    </source>
</evidence>
<organism evidence="2 3">
    <name type="scientific">Staphylococcus caprae</name>
    <dbReference type="NCBI Taxonomy" id="29380"/>
    <lineage>
        <taxon>Bacteria</taxon>
        <taxon>Bacillati</taxon>
        <taxon>Bacillota</taxon>
        <taxon>Bacilli</taxon>
        <taxon>Bacillales</taxon>
        <taxon>Staphylococcaceae</taxon>
        <taxon>Staphylococcus</taxon>
    </lineage>
</organism>
<dbReference type="GeneID" id="58051807"/>
<evidence type="ECO:0000256" key="1">
    <source>
        <dbReference type="SAM" id="Phobius"/>
    </source>
</evidence>
<keyword evidence="1" id="KW-0812">Transmembrane</keyword>
<evidence type="ECO:0000313" key="2">
    <source>
        <dbReference type="EMBL" id="BBD93125.1"/>
    </source>
</evidence>
<gene>
    <name evidence="2" type="ORF">JMUB590_2070</name>
</gene>
<reference evidence="2 3" key="1">
    <citation type="submission" date="2018-05" db="EMBL/GenBank/DDBJ databases">
        <title>Complete genome sequencing of three human clinical isolates of Staphylococcus caprae reveals virulence factors similar to those of S. epidermidis and S. capitis.</title>
        <authorList>
            <person name="Watanabe S."/>
            <person name="Cui L."/>
        </authorList>
    </citation>
    <scope>NUCLEOTIDE SEQUENCE [LARGE SCALE GENOMIC DNA]</scope>
    <source>
        <strain evidence="2 3">JMUB590</strain>
    </source>
</reference>
<name>A0ABM7FUM6_9STAP</name>